<protein>
    <submittedName>
        <fullName evidence="2">CG13154</fullName>
    </submittedName>
</protein>
<dbReference type="EMBL" id="CP012524">
    <property type="protein sequence ID" value="ALC41603.1"/>
    <property type="molecule type" value="Genomic_DNA"/>
</dbReference>
<reference evidence="2 3" key="1">
    <citation type="submission" date="2015-08" db="EMBL/GenBank/DDBJ databases">
        <title>Ancestral chromatin configuration constrains chromatin evolution on differentiating sex chromosomes in Drosophila.</title>
        <authorList>
            <person name="Zhou Q."/>
            <person name="Bachtrog D."/>
        </authorList>
    </citation>
    <scope>NUCLEOTIDE SEQUENCE [LARGE SCALE GENOMIC DNA]</scope>
    <source>
        <tissue evidence="2">Whole larvae</tissue>
    </source>
</reference>
<accession>A0A0M3QV17</accession>
<evidence type="ECO:0000313" key="3">
    <source>
        <dbReference type="Proteomes" id="UP000494163"/>
    </source>
</evidence>
<dbReference type="Proteomes" id="UP000494163">
    <property type="component" value="Chromosome 2R"/>
</dbReference>
<organism evidence="2 3">
    <name type="scientific">Drosophila busckii</name>
    <name type="common">Fruit fly</name>
    <dbReference type="NCBI Taxonomy" id="30019"/>
    <lineage>
        <taxon>Eukaryota</taxon>
        <taxon>Metazoa</taxon>
        <taxon>Ecdysozoa</taxon>
        <taxon>Arthropoda</taxon>
        <taxon>Hexapoda</taxon>
        <taxon>Insecta</taxon>
        <taxon>Pterygota</taxon>
        <taxon>Neoptera</taxon>
        <taxon>Endopterygota</taxon>
        <taxon>Diptera</taxon>
        <taxon>Brachycera</taxon>
        <taxon>Muscomorpha</taxon>
        <taxon>Ephydroidea</taxon>
        <taxon>Drosophilidae</taxon>
        <taxon>Drosophila</taxon>
    </lineage>
</organism>
<gene>
    <name evidence="2" type="ORF">Dbus_chr2Rg1182</name>
</gene>
<keyword evidence="3" id="KW-1185">Reference proteome</keyword>
<evidence type="ECO:0000256" key="1">
    <source>
        <dbReference type="SAM" id="SignalP"/>
    </source>
</evidence>
<dbReference type="AlphaFoldDB" id="A0A0M3QV17"/>
<dbReference type="OMA" id="DVQLIHP"/>
<sequence>MSIILFLCALSATAAATPIRRALVQQDAPLLQPHVITIERLEQLLRRAGEIFAPMHEDSLSSASEPEPQLAPHQYMLPPTEQPYNFYLPLFDYEDPKMDAKSRRLAKIAPPKLQQERNYYADKPKKTPKKFDAAAKHVNLKWLNTYEQAVGGQAPKAIYLEQDERNRINFDDSFFAVDMHVKSPDNQHQDDQAEDDLMAAPAHANTRWTAVN</sequence>
<proteinExistence type="predicted"/>
<feature type="signal peptide" evidence="1">
    <location>
        <begin position="1"/>
        <end position="16"/>
    </location>
</feature>
<keyword evidence="1" id="KW-0732">Signal</keyword>
<evidence type="ECO:0000313" key="2">
    <source>
        <dbReference type="EMBL" id="ALC41603.1"/>
    </source>
</evidence>
<feature type="chain" id="PRO_5005788025" evidence="1">
    <location>
        <begin position="17"/>
        <end position="212"/>
    </location>
</feature>
<dbReference type="OrthoDB" id="7937255at2759"/>
<name>A0A0M3QV17_DROBS</name>